<proteinExistence type="inferred from homology"/>
<evidence type="ECO:0000313" key="8">
    <source>
        <dbReference type="EMBL" id="CAH1791671.1"/>
    </source>
</evidence>
<feature type="compositionally biased region" description="Acidic residues" evidence="7">
    <location>
        <begin position="10"/>
        <end position="49"/>
    </location>
</feature>
<gene>
    <name evidence="8" type="ORF">OFUS_LOCUS16728</name>
</gene>
<dbReference type="OrthoDB" id="20886at2759"/>
<sequence length="324" mass="38039">MPSIENKGETEEEDMEQDSPESEKSDDDESDSGSASEESDESSELNESECDSRRIEHLDDMLELERQFDNLKDQLYTERLTQIESKLEEVRASRAPEYLQPLARLQEEMRIRITVAGILQQHRIVNIENRYCSEKIATEQNYASEKELLYDSVKNDLEDKIRRLEEDRHNIDISSDLWQESQKCQKSKRRKSDPSNPDRRRKPTTVSGPYIVYMLKDVDIIEDWSTIKKAVKQSQRTKKDNKIQRADKYPHTARYDDGKLFYEGDWYSKGHHIIIDNKKESPVHATVTAINTGEVWVKRFDGEKSKLYIAQLQKGKYTIRHVPY</sequence>
<evidence type="ECO:0000256" key="7">
    <source>
        <dbReference type="SAM" id="MobiDB-lite"/>
    </source>
</evidence>
<dbReference type="GO" id="GO:0010468">
    <property type="term" value="P:regulation of gene expression"/>
    <property type="evidence" value="ECO:0007669"/>
    <property type="project" value="UniProtKB-ARBA"/>
</dbReference>
<keyword evidence="9" id="KW-1185">Reference proteome</keyword>
<dbReference type="GO" id="GO:0005654">
    <property type="term" value="C:nucleoplasm"/>
    <property type="evidence" value="ECO:0007669"/>
    <property type="project" value="UniProtKB-ARBA"/>
</dbReference>
<accession>A0A8S4PF85</accession>
<evidence type="ECO:0000256" key="5">
    <source>
        <dbReference type="ARBA" id="ARBA00023242"/>
    </source>
</evidence>
<comment type="similarity">
    <text evidence="6">Belongs to the BRMS1 family.</text>
</comment>
<reference evidence="8" key="1">
    <citation type="submission" date="2022-03" db="EMBL/GenBank/DDBJ databases">
        <authorList>
            <person name="Martin C."/>
        </authorList>
    </citation>
    <scope>NUCLEOTIDE SEQUENCE</scope>
</reference>
<evidence type="ECO:0000256" key="3">
    <source>
        <dbReference type="ARBA" id="ARBA00023015"/>
    </source>
</evidence>
<evidence type="ECO:0000256" key="1">
    <source>
        <dbReference type="ARBA" id="ARBA00004123"/>
    </source>
</evidence>
<dbReference type="FunFam" id="1.20.5.1500:FF:000002">
    <property type="entry name" value="breast cancer metastasis-suppressor 1-like protein-A"/>
    <property type="match status" value="1"/>
</dbReference>
<keyword evidence="3" id="KW-0805">Transcription regulation</keyword>
<evidence type="ECO:0000313" key="9">
    <source>
        <dbReference type="Proteomes" id="UP000749559"/>
    </source>
</evidence>
<dbReference type="Gene3D" id="1.20.5.1500">
    <property type="match status" value="1"/>
</dbReference>
<keyword evidence="4" id="KW-0804">Transcription</keyword>
<name>A0A8S4PF85_OWEFU</name>
<feature type="region of interest" description="Disordered" evidence="7">
    <location>
        <begin position="179"/>
        <end position="205"/>
    </location>
</feature>
<dbReference type="EMBL" id="CAIIXF020000008">
    <property type="protein sequence ID" value="CAH1791671.1"/>
    <property type="molecule type" value="Genomic_DNA"/>
</dbReference>
<comment type="caution">
    <text evidence="8">The sequence shown here is derived from an EMBL/GenBank/DDBJ whole genome shotgun (WGS) entry which is preliminary data.</text>
</comment>
<dbReference type="InterPro" id="IPR013907">
    <property type="entry name" value="Sds3"/>
</dbReference>
<dbReference type="PANTHER" id="PTHR21964">
    <property type="entry name" value="BREAST CANCER METASTASIS-SUPPRESSOR 1"/>
    <property type="match status" value="1"/>
</dbReference>
<keyword evidence="5" id="KW-0539">Nucleus</keyword>
<feature type="region of interest" description="Disordered" evidence="7">
    <location>
        <begin position="1"/>
        <end position="52"/>
    </location>
</feature>
<dbReference type="Proteomes" id="UP000749559">
    <property type="component" value="Unassembled WGS sequence"/>
</dbReference>
<dbReference type="Pfam" id="PF08598">
    <property type="entry name" value="Sds3"/>
    <property type="match status" value="1"/>
</dbReference>
<evidence type="ECO:0000256" key="6">
    <source>
        <dbReference type="ARBA" id="ARBA00038256"/>
    </source>
</evidence>
<protein>
    <recommendedName>
        <fullName evidence="10">Breast cancer metastasis-suppressor 1-like protein</fullName>
    </recommendedName>
</protein>
<dbReference type="AlphaFoldDB" id="A0A8S4PF85"/>
<organism evidence="8 9">
    <name type="scientific">Owenia fusiformis</name>
    <name type="common">Polychaete worm</name>
    <dbReference type="NCBI Taxonomy" id="6347"/>
    <lineage>
        <taxon>Eukaryota</taxon>
        <taxon>Metazoa</taxon>
        <taxon>Spiralia</taxon>
        <taxon>Lophotrochozoa</taxon>
        <taxon>Annelida</taxon>
        <taxon>Polychaeta</taxon>
        <taxon>Sedentaria</taxon>
        <taxon>Canalipalpata</taxon>
        <taxon>Sabellida</taxon>
        <taxon>Oweniida</taxon>
        <taxon>Oweniidae</taxon>
        <taxon>Owenia</taxon>
    </lineage>
</organism>
<keyword evidence="2" id="KW-0678">Repressor</keyword>
<evidence type="ECO:0000256" key="2">
    <source>
        <dbReference type="ARBA" id="ARBA00022491"/>
    </source>
</evidence>
<dbReference type="SMART" id="SM01401">
    <property type="entry name" value="Sds3"/>
    <property type="match status" value="1"/>
</dbReference>
<evidence type="ECO:0008006" key="10">
    <source>
        <dbReference type="Google" id="ProtNLM"/>
    </source>
</evidence>
<evidence type="ECO:0000256" key="4">
    <source>
        <dbReference type="ARBA" id="ARBA00023163"/>
    </source>
</evidence>
<comment type="subcellular location">
    <subcellularLocation>
        <location evidence="1">Nucleus</location>
    </subcellularLocation>
</comment>